<reference evidence="2 3" key="1">
    <citation type="submission" date="2023-02" db="EMBL/GenBank/DDBJ databases">
        <title>LHISI_Scaffold_Assembly.</title>
        <authorList>
            <person name="Stuart O.P."/>
            <person name="Cleave R."/>
            <person name="Magrath M.J.L."/>
            <person name="Mikheyev A.S."/>
        </authorList>
    </citation>
    <scope>NUCLEOTIDE SEQUENCE [LARGE SCALE GENOMIC DNA]</scope>
    <source>
        <strain evidence="2">Daus_M_001</strain>
        <tissue evidence="2">Leg muscle</tissue>
    </source>
</reference>
<evidence type="ECO:0000313" key="3">
    <source>
        <dbReference type="Proteomes" id="UP001159363"/>
    </source>
</evidence>
<sequence>MSSRYTIDMVTGENPSNCTMLEMDCPPASGPDNLVTIKCTETLFLLHSVLDCYSDASPSRIRVMAPRFLRLGGKKRDAKKKFAGGRSSSPSLFFRRRGDAVMMVRWAGNFRPAIDSGGLALWRREQQLAMSLQSAGTDLTQRRSRNACVGKREIREKTRPPVASPGTIPTCKNSGSDPRRYARLHSSPRGRGGVVVRLLAGGVAPGFLLGRIVPGDATGGRFSRGSPVFLALVFRRCSILTSTSHLILRLGLELQEMIFAEFRGDGDVRGPESCQRSAAMMFVVSCDDVVVSCNECGKGGTCGGGIWMSLVVCGAGRSIHFIVVAN</sequence>
<comment type="caution">
    <text evidence="2">The sequence shown here is derived from an EMBL/GenBank/DDBJ whole genome shotgun (WGS) entry which is preliminary data.</text>
</comment>
<dbReference type="EMBL" id="JARBHB010000001">
    <property type="protein sequence ID" value="KAJ8895397.1"/>
    <property type="molecule type" value="Genomic_DNA"/>
</dbReference>
<protein>
    <submittedName>
        <fullName evidence="2">Uncharacterized protein</fullName>
    </submittedName>
</protein>
<gene>
    <name evidence="2" type="ORF">PR048_000729</name>
</gene>
<evidence type="ECO:0000313" key="2">
    <source>
        <dbReference type="EMBL" id="KAJ8895397.1"/>
    </source>
</evidence>
<accession>A0ABQ9IFF4</accession>
<organism evidence="2 3">
    <name type="scientific">Dryococelus australis</name>
    <dbReference type="NCBI Taxonomy" id="614101"/>
    <lineage>
        <taxon>Eukaryota</taxon>
        <taxon>Metazoa</taxon>
        <taxon>Ecdysozoa</taxon>
        <taxon>Arthropoda</taxon>
        <taxon>Hexapoda</taxon>
        <taxon>Insecta</taxon>
        <taxon>Pterygota</taxon>
        <taxon>Neoptera</taxon>
        <taxon>Polyneoptera</taxon>
        <taxon>Phasmatodea</taxon>
        <taxon>Verophasmatodea</taxon>
        <taxon>Anareolatae</taxon>
        <taxon>Phasmatidae</taxon>
        <taxon>Eurycanthinae</taxon>
        <taxon>Dryococelus</taxon>
    </lineage>
</organism>
<name>A0ABQ9IFF4_9NEOP</name>
<keyword evidence="3" id="KW-1185">Reference proteome</keyword>
<evidence type="ECO:0000256" key="1">
    <source>
        <dbReference type="SAM" id="MobiDB-lite"/>
    </source>
</evidence>
<dbReference type="Proteomes" id="UP001159363">
    <property type="component" value="Chromosome 1"/>
</dbReference>
<proteinExistence type="predicted"/>
<feature type="region of interest" description="Disordered" evidence="1">
    <location>
        <begin position="155"/>
        <end position="188"/>
    </location>
</feature>